<feature type="domain" description="Alpha-amylase C-terminal prokaryotic" evidence="1">
    <location>
        <begin position="6"/>
        <end position="53"/>
    </location>
</feature>
<dbReference type="Proteomes" id="UP000304914">
    <property type="component" value="Chromosome"/>
</dbReference>
<reference evidence="2 3" key="1">
    <citation type="submission" date="2019-05" db="EMBL/GenBank/DDBJ databases">
        <authorList>
            <consortium name="Pathogen Informatics"/>
        </authorList>
    </citation>
    <scope>NUCLEOTIDE SEQUENCE [LARGE SCALE GENOMIC DNA]</scope>
    <source>
        <strain evidence="2 3">NCTC5385</strain>
    </source>
</reference>
<dbReference type="Gene3D" id="2.60.40.1180">
    <property type="entry name" value="Golgi alpha-mannosidase II"/>
    <property type="match status" value="1"/>
</dbReference>
<accession>A0A4U9XUM7</accession>
<dbReference type="InterPro" id="IPR013780">
    <property type="entry name" value="Glyco_hydro_b"/>
</dbReference>
<dbReference type="EC" id="3.2.1.1" evidence="2"/>
<dbReference type="EMBL" id="LR594035">
    <property type="protein sequence ID" value="VTS16922.1"/>
    <property type="molecule type" value="Genomic_DNA"/>
</dbReference>
<dbReference type="SUPFAM" id="SSF51011">
    <property type="entry name" value="Glycosyl hydrolase domain"/>
    <property type="match status" value="1"/>
</dbReference>
<dbReference type="GO" id="GO:0004556">
    <property type="term" value="F:alpha-amylase activity"/>
    <property type="evidence" value="ECO:0007669"/>
    <property type="project" value="UniProtKB-EC"/>
</dbReference>
<organism evidence="2 3">
    <name type="scientific">Streptococcus pseudoporcinus</name>
    <dbReference type="NCBI Taxonomy" id="361101"/>
    <lineage>
        <taxon>Bacteria</taxon>
        <taxon>Bacillati</taxon>
        <taxon>Bacillota</taxon>
        <taxon>Bacilli</taxon>
        <taxon>Lactobacillales</taxon>
        <taxon>Streptococcaceae</taxon>
        <taxon>Streptococcus</taxon>
    </lineage>
</organism>
<gene>
    <name evidence="2" type="primary">amyS</name>
    <name evidence="2" type="ORF">NCTC5385_00675</name>
</gene>
<keyword evidence="2" id="KW-0378">Hydrolase</keyword>
<sequence length="60" mass="6588">MTNGDRGWKHMEVGNLYAGQTFVDYLGNCSEEIIIGEDGWADFIVEPGSIAAWIPKNASI</sequence>
<protein>
    <submittedName>
        <fullName evidence="2">Cytoplasmic alpha-amylase</fullName>
        <ecNumber evidence="2">3.2.1.1</ecNumber>
    </submittedName>
</protein>
<dbReference type="InterPro" id="IPR015237">
    <property type="entry name" value="Alpha-amylase_C_pro"/>
</dbReference>
<proteinExistence type="predicted"/>
<evidence type="ECO:0000259" key="1">
    <source>
        <dbReference type="Pfam" id="PF09154"/>
    </source>
</evidence>
<dbReference type="Pfam" id="PF09154">
    <property type="entry name" value="Alpha-amy_C_pro"/>
    <property type="match status" value="1"/>
</dbReference>
<name>A0A4U9XUM7_9STRE</name>
<dbReference type="AlphaFoldDB" id="A0A4U9XUM7"/>
<evidence type="ECO:0000313" key="2">
    <source>
        <dbReference type="EMBL" id="VTS16922.1"/>
    </source>
</evidence>
<evidence type="ECO:0000313" key="3">
    <source>
        <dbReference type="Proteomes" id="UP000304914"/>
    </source>
</evidence>
<keyword evidence="2" id="KW-0326">Glycosidase</keyword>